<dbReference type="RefSeq" id="WP_212219440.1">
    <property type="nucleotide sequence ID" value="NZ_JAGUCO010000030.1"/>
</dbReference>
<evidence type="ECO:0000259" key="1">
    <source>
        <dbReference type="Pfam" id="PF12705"/>
    </source>
</evidence>
<feature type="domain" description="PD-(D/E)XK endonuclease-like" evidence="1">
    <location>
        <begin position="8"/>
        <end position="260"/>
    </location>
</feature>
<dbReference type="Gene3D" id="3.90.320.10">
    <property type="match status" value="1"/>
</dbReference>
<reference evidence="2 3" key="1">
    <citation type="journal article" date="2015" name="Int. J. Syst. Evol. Microbiol.">
        <title>Carboxylicivirga linearis sp. nov., isolated from a sea cucumber culture pond.</title>
        <authorList>
            <person name="Wang F.Q."/>
            <person name="Zhou Y.X."/>
            <person name="Lin X.Z."/>
            <person name="Chen G.J."/>
            <person name="Du Z.J."/>
        </authorList>
    </citation>
    <scope>NUCLEOTIDE SEQUENCE [LARGE SCALE GENOMIC DNA]</scope>
    <source>
        <strain evidence="2 3">FB218</strain>
    </source>
</reference>
<dbReference type="Proteomes" id="UP000708576">
    <property type="component" value="Unassembled WGS sequence"/>
</dbReference>
<dbReference type="EMBL" id="JAGUCO010000030">
    <property type="protein sequence ID" value="MBS2100827.1"/>
    <property type="molecule type" value="Genomic_DNA"/>
</dbReference>
<dbReference type="Pfam" id="PF12705">
    <property type="entry name" value="PDDEXK_1"/>
    <property type="match status" value="1"/>
</dbReference>
<comment type="caution">
    <text evidence="2">The sequence shown here is derived from an EMBL/GenBank/DDBJ whole genome shotgun (WGS) entry which is preliminary data.</text>
</comment>
<evidence type="ECO:0000313" key="2">
    <source>
        <dbReference type="EMBL" id="MBS2100827.1"/>
    </source>
</evidence>
<keyword evidence="3" id="KW-1185">Reference proteome</keyword>
<accession>A0ABS5K0X6</accession>
<dbReference type="InterPro" id="IPR011604">
    <property type="entry name" value="PDDEXK-like_dom_sf"/>
</dbReference>
<gene>
    <name evidence="2" type="ORF">KEM10_21250</name>
</gene>
<dbReference type="InterPro" id="IPR038726">
    <property type="entry name" value="PDDEXK_AddAB-type"/>
</dbReference>
<sequence>MHNKIEYISPSSFYYWEKCPLKGLYSKTYKNKELFPKHPDADIGTLIHNFYEKHSEWNINSTELFNAKWEQEINCINENYKRSLLQNLYYPVQWHSKFYAVKKQQLCSNILKSVSSNNYSSNRNNVVYEEWISNDYIGGYVDLIVKDGDIIKQIVDFKTGSIFEIVNNRKTIKEVYQQQLALYCAVILERQSTMPELYLKTLNGYKHQINIHIDAVKEIAIRALNLKEKINKAVENDDINSLAHCNVENCVNCNYRMFCKNYKYIFLNERCGKRIDLNGEVRQIGSNEILFEAGGNLFIIKNIKELKGLSEGVELSIYGLFYPVESELILYIMNNTIVYNE</sequence>
<organism evidence="2 3">
    <name type="scientific">Carboxylicivirga linearis</name>
    <dbReference type="NCBI Taxonomy" id="1628157"/>
    <lineage>
        <taxon>Bacteria</taxon>
        <taxon>Pseudomonadati</taxon>
        <taxon>Bacteroidota</taxon>
        <taxon>Bacteroidia</taxon>
        <taxon>Marinilabiliales</taxon>
        <taxon>Marinilabiliaceae</taxon>
        <taxon>Carboxylicivirga</taxon>
    </lineage>
</organism>
<protein>
    <submittedName>
        <fullName evidence="2">PD-(D/E)XK nuclease family protein</fullName>
    </submittedName>
</protein>
<proteinExistence type="predicted"/>
<name>A0ABS5K0X6_9BACT</name>
<evidence type="ECO:0000313" key="3">
    <source>
        <dbReference type="Proteomes" id="UP000708576"/>
    </source>
</evidence>